<dbReference type="GO" id="GO:0003700">
    <property type="term" value="F:DNA-binding transcription factor activity"/>
    <property type="evidence" value="ECO:0007669"/>
    <property type="project" value="TreeGrafter"/>
</dbReference>
<protein>
    <submittedName>
        <fullName evidence="5">DNA-binding transcriptional regulator, AcrR family</fullName>
    </submittedName>
</protein>
<dbReference type="SUPFAM" id="SSF46689">
    <property type="entry name" value="Homeodomain-like"/>
    <property type="match status" value="1"/>
</dbReference>
<dbReference type="PROSITE" id="PS50977">
    <property type="entry name" value="HTH_TETR_2"/>
    <property type="match status" value="1"/>
</dbReference>
<accession>A0A1H8XWW2</accession>
<dbReference type="InterPro" id="IPR001647">
    <property type="entry name" value="HTH_TetR"/>
</dbReference>
<feature type="domain" description="HTH tetR-type" evidence="4">
    <location>
        <begin position="3"/>
        <end position="63"/>
    </location>
</feature>
<evidence type="ECO:0000256" key="2">
    <source>
        <dbReference type="PROSITE-ProRule" id="PRU00335"/>
    </source>
</evidence>
<dbReference type="Pfam" id="PF17935">
    <property type="entry name" value="TetR_C_27"/>
    <property type="match status" value="1"/>
</dbReference>
<name>A0A1H8XWW2_9FIRM</name>
<evidence type="ECO:0000256" key="3">
    <source>
        <dbReference type="SAM" id="Coils"/>
    </source>
</evidence>
<dbReference type="RefSeq" id="WP_091751369.1">
    <property type="nucleotide sequence ID" value="NZ_FODY01000032.1"/>
</dbReference>
<keyword evidence="1 2" id="KW-0238">DNA-binding</keyword>
<reference evidence="5 6" key="1">
    <citation type="submission" date="2016-10" db="EMBL/GenBank/DDBJ databases">
        <authorList>
            <person name="de Groot N.N."/>
        </authorList>
    </citation>
    <scope>NUCLEOTIDE SEQUENCE [LARGE SCALE GENOMIC DNA]</scope>
    <source>
        <strain evidence="5 6">DSM 13305</strain>
    </source>
</reference>
<dbReference type="InterPro" id="IPR009057">
    <property type="entry name" value="Homeodomain-like_sf"/>
</dbReference>
<dbReference type="InterPro" id="IPR050109">
    <property type="entry name" value="HTH-type_TetR-like_transc_reg"/>
</dbReference>
<dbReference type="GO" id="GO:0000976">
    <property type="term" value="F:transcription cis-regulatory region binding"/>
    <property type="evidence" value="ECO:0007669"/>
    <property type="project" value="TreeGrafter"/>
</dbReference>
<organism evidence="5 6">
    <name type="scientific">Propionispora vibrioides</name>
    <dbReference type="NCBI Taxonomy" id="112903"/>
    <lineage>
        <taxon>Bacteria</taxon>
        <taxon>Bacillati</taxon>
        <taxon>Bacillota</taxon>
        <taxon>Negativicutes</taxon>
        <taxon>Selenomonadales</taxon>
        <taxon>Sporomusaceae</taxon>
        <taxon>Propionispora</taxon>
    </lineage>
</organism>
<proteinExistence type="predicted"/>
<keyword evidence="6" id="KW-1185">Reference proteome</keyword>
<evidence type="ECO:0000259" key="4">
    <source>
        <dbReference type="PROSITE" id="PS50977"/>
    </source>
</evidence>
<dbReference type="STRING" id="112903.SAMN04490178_13215"/>
<evidence type="ECO:0000313" key="6">
    <source>
        <dbReference type="Proteomes" id="UP000198847"/>
    </source>
</evidence>
<feature type="coiled-coil region" evidence="3">
    <location>
        <begin position="49"/>
        <end position="76"/>
    </location>
</feature>
<dbReference type="AlphaFoldDB" id="A0A1H8XWW2"/>
<dbReference type="Proteomes" id="UP000198847">
    <property type="component" value="Unassembled WGS sequence"/>
</dbReference>
<dbReference type="PANTHER" id="PTHR30055:SF226">
    <property type="entry name" value="HTH-TYPE TRANSCRIPTIONAL REGULATOR PKSA"/>
    <property type="match status" value="1"/>
</dbReference>
<dbReference type="OrthoDB" id="113732at2"/>
<feature type="DNA-binding region" description="H-T-H motif" evidence="2">
    <location>
        <begin position="26"/>
        <end position="45"/>
    </location>
</feature>
<dbReference type="EMBL" id="FODY01000032">
    <property type="protein sequence ID" value="SEP44379.1"/>
    <property type="molecule type" value="Genomic_DNA"/>
</dbReference>
<keyword evidence="3" id="KW-0175">Coiled coil</keyword>
<evidence type="ECO:0000256" key="1">
    <source>
        <dbReference type="ARBA" id="ARBA00023125"/>
    </source>
</evidence>
<dbReference type="Pfam" id="PF00440">
    <property type="entry name" value="TetR_N"/>
    <property type="match status" value="1"/>
</dbReference>
<gene>
    <name evidence="5" type="ORF">SAMN04490178_13215</name>
</gene>
<dbReference type="PANTHER" id="PTHR30055">
    <property type="entry name" value="HTH-TYPE TRANSCRIPTIONAL REGULATOR RUTR"/>
    <property type="match status" value="1"/>
</dbReference>
<sequence>MTGQRRDQILDAFMRIVADHGINRTTMRDIAREVGCSVGTIYNEFANKEALIDALLERAQQEMDQLLKELSVSCQAPPEMRLRRFMIGFVRAVNLKMQRDRAFTEFVKEIKNFRHIGFKPTDLGKTVKLKVIAVIEEILTQGVQDGTFEIDDIPLTARLVREAFTEYLVPFLTLEKAIEDIVEGAQAMMELIIKSIKAT</sequence>
<dbReference type="InterPro" id="IPR041478">
    <property type="entry name" value="TetR_C_27"/>
</dbReference>
<dbReference type="Gene3D" id="1.10.357.10">
    <property type="entry name" value="Tetracycline Repressor, domain 2"/>
    <property type="match status" value="1"/>
</dbReference>
<evidence type="ECO:0000313" key="5">
    <source>
        <dbReference type="EMBL" id="SEP44379.1"/>
    </source>
</evidence>
<dbReference type="PRINTS" id="PR00455">
    <property type="entry name" value="HTHTETR"/>
</dbReference>